<sequence>MKFSDITGNDDVKKALVSMADTGKVAHAMLLYENEGCGALALALAYIQYLNCPHRHDGDSCGECPTCGKISRLIHQDLHFIFPVNSGSKVSASSRPTSETYLPIWRELLLKNPYFTESRLYEALGIENKSGNIAVAEARYILEKLSFTSVEDGYKSVVVWLPEKMNAEAANRLLKIVEEPPAKTVFIFITHSPEKVLPTISSRCQSFRVLPSSKEEVGDVLCRQFSFSRDEADVLANVSGGSVGVALHEAEGTQEYNLYMDMFSDLLRGAREKNLLSVLEVSEQMAALDSREKQKAFCSFAGDCLRKIYMVQQGMASIANLRPRETDFFTSASEWCSPSFCEKIMGQLDRSVSLIDRNVNAKIVFCDLADRIFLSI</sequence>
<dbReference type="EMBL" id="JADILV010000062">
    <property type="protein sequence ID" value="MBO8484252.1"/>
    <property type="molecule type" value="Genomic_DNA"/>
</dbReference>
<dbReference type="Pfam" id="PF13177">
    <property type="entry name" value="DNA_pol3_delta2"/>
    <property type="match status" value="1"/>
</dbReference>
<name>A0A940II79_9BACT</name>
<dbReference type="InterPro" id="IPR050238">
    <property type="entry name" value="DNA_Rep/Repair_Clamp_Loader"/>
</dbReference>
<dbReference type="Proteomes" id="UP000725002">
    <property type="component" value="Unassembled WGS sequence"/>
</dbReference>
<dbReference type="PANTHER" id="PTHR11669:SF8">
    <property type="entry name" value="DNA POLYMERASE III SUBUNIT DELTA"/>
    <property type="match status" value="1"/>
</dbReference>
<protein>
    <submittedName>
        <fullName evidence="1">DNA polymerase III subunit</fullName>
    </submittedName>
</protein>
<dbReference type="SUPFAM" id="SSF52540">
    <property type="entry name" value="P-loop containing nucleoside triphosphate hydrolases"/>
    <property type="match status" value="1"/>
</dbReference>
<reference evidence="1" key="1">
    <citation type="submission" date="2020-10" db="EMBL/GenBank/DDBJ databases">
        <authorList>
            <person name="Gilroy R."/>
        </authorList>
    </citation>
    <scope>NUCLEOTIDE SEQUENCE</scope>
    <source>
        <strain evidence="1">G3-8215</strain>
    </source>
</reference>
<accession>A0A940II79</accession>
<gene>
    <name evidence="1" type="ORF">IAB75_09095</name>
</gene>
<dbReference type="AlphaFoldDB" id="A0A940II79"/>
<evidence type="ECO:0000313" key="1">
    <source>
        <dbReference type="EMBL" id="MBO8484252.1"/>
    </source>
</evidence>
<dbReference type="Gene3D" id="3.40.50.300">
    <property type="entry name" value="P-loop containing nucleotide triphosphate hydrolases"/>
    <property type="match status" value="1"/>
</dbReference>
<organism evidence="1 2">
    <name type="scientific">Candidatus Cryptobacteroides avicola</name>
    <dbReference type="NCBI Taxonomy" id="2840757"/>
    <lineage>
        <taxon>Bacteria</taxon>
        <taxon>Pseudomonadati</taxon>
        <taxon>Bacteroidota</taxon>
        <taxon>Bacteroidia</taxon>
        <taxon>Bacteroidales</taxon>
        <taxon>Candidatus Cryptobacteroides</taxon>
    </lineage>
</organism>
<dbReference type="PANTHER" id="PTHR11669">
    <property type="entry name" value="REPLICATION FACTOR C / DNA POLYMERASE III GAMMA-TAU SUBUNIT"/>
    <property type="match status" value="1"/>
</dbReference>
<dbReference type="GO" id="GO:0006261">
    <property type="term" value="P:DNA-templated DNA replication"/>
    <property type="evidence" value="ECO:0007669"/>
    <property type="project" value="TreeGrafter"/>
</dbReference>
<dbReference type="InterPro" id="IPR027417">
    <property type="entry name" value="P-loop_NTPase"/>
</dbReference>
<proteinExistence type="predicted"/>
<evidence type="ECO:0000313" key="2">
    <source>
        <dbReference type="Proteomes" id="UP000725002"/>
    </source>
</evidence>
<reference evidence="1" key="2">
    <citation type="journal article" date="2021" name="PeerJ">
        <title>Extensive microbial diversity within the chicken gut microbiome revealed by metagenomics and culture.</title>
        <authorList>
            <person name="Gilroy R."/>
            <person name="Ravi A."/>
            <person name="Getino M."/>
            <person name="Pursley I."/>
            <person name="Horton D.L."/>
            <person name="Alikhan N.F."/>
            <person name="Baker D."/>
            <person name="Gharbi K."/>
            <person name="Hall N."/>
            <person name="Watson M."/>
            <person name="Adriaenssens E.M."/>
            <person name="Foster-Nyarko E."/>
            <person name="Jarju S."/>
            <person name="Secka A."/>
            <person name="Antonio M."/>
            <person name="Oren A."/>
            <person name="Chaudhuri R.R."/>
            <person name="La Ragione R."/>
            <person name="Hildebrand F."/>
            <person name="Pallen M.J."/>
        </authorList>
    </citation>
    <scope>NUCLEOTIDE SEQUENCE</scope>
    <source>
        <strain evidence="1">G3-8215</strain>
    </source>
</reference>
<comment type="caution">
    <text evidence="1">The sequence shown here is derived from an EMBL/GenBank/DDBJ whole genome shotgun (WGS) entry which is preliminary data.</text>
</comment>